<dbReference type="GO" id="GO:0005886">
    <property type="term" value="C:plasma membrane"/>
    <property type="evidence" value="ECO:0007669"/>
    <property type="project" value="TreeGrafter"/>
</dbReference>
<dbReference type="Proteomes" id="UP000195402">
    <property type="component" value="Unassembled WGS sequence"/>
</dbReference>
<evidence type="ECO:0008006" key="5">
    <source>
        <dbReference type="Google" id="ProtNLM"/>
    </source>
</evidence>
<dbReference type="PANTHER" id="PTHR32382:SF6">
    <property type="entry name" value="FASCICLIN-LIKE ARABINOGALACTAN PROTEIN 14"/>
    <property type="match status" value="1"/>
</dbReference>
<feature type="compositionally biased region" description="Low complexity" evidence="1">
    <location>
        <begin position="187"/>
        <end position="210"/>
    </location>
</feature>
<evidence type="ECO:0000313" key="4">
    <source>
        <dbReference type="Proteomes" id="UP000195402"/>
    </source>
</evidence>
<dbReference type="AlphaFoldDB" id="A0A200R8I3"/>
<feature type="region of interest" description="Disordered" evidence="1">
    <location>
        <begin position="109"/>
        <end position="211"/>
    </location>
</feature>
<feature type="transmembrane region" description="Helical" evidence="2">
    <location>
        <begin position="213"/>
        <end position="231"/>
    </location>
</feature>
<keyword evidence="4" id="KW-1185">Reference proteome</keyword>
<dbReference type="SUPFAM" id="SSF82153">
    <property type="entry name" value="FAS1 domain"/>
    <property type="match status" value="1"/>
</dbReference>
<protein>
    <recommendedName>
        <fullName evidence="5">FAS1 domain</fullName>
    </recommendedName>
</protein>
<evidence type="ECO:0000313" key="3">
    <source>
        <dbReference type="EMBL" id="OVA18996.1"/>
    </source>
</evidence>
<name>A0A200R8I3_MACCD</name>
<comment type="caution">
    <text evidence="3">The sequence shown here is derived from an EMBL/GenBank/DDBJ whole genome shotgun (WGS) entry which is preliminary data.</text>
</comment>
<accession>A0A200R8I3</accession>
<gene>
    <name evidence="3" type="ORF">BVC80_8709g4</name>
</gene>
<keyword evidence="2" id="KW-1133">Transmembrane helix</keyword>
<dbReference type="PANTHER" id="PTHR32382">
    <property type="entry name" value="FASCICLIN-LIKE ARABINOGALACTAN PROTEIN"/>
    <property type="match status" value="1"/>
</dbReference>
<dbReference type="EMBL" id="MVGT01000322">
    <property type="protein sequence ID" value="OVA18996.1"/>
    <property type="molecule type" value="Genomic_DNA"/>
</dbReference>
<dbReference type="InParanoid" id="A0A200R8I3"/>
<evidence type="ECO:0000256" key="1">
    <source>
        <dbReference type="SAM" id="MobiDB-lite"/>
    </source>
</evidence>
<reference evidence="3 4" key="1">
    <citation type="journal article" date="2017" name="Mol. Plant">
        <title>The Genome of Medicinal Plant Macleaya cordata Provides New Insights into Benzylisoquinoline Alkaloids Metabolism.</title>
        <authorList>
            <person name="Liu X."/>
            <person name="Liu Y."/>
            <person name="Huang P."/>
            <person name="Ma Y."/>
            <person name="Qing Z."/>
            <person name="Tang Q."/>
            <person name="Cao H."/>
            <person name="Cheng P."/>
            <person name="Zheng Y."/>
            <person name="Yuan Z."/>
            <person name="Zhou Y."/>
            <person name="Liu J."/>
            <person name="Tang Z."/>
            <person name="Zhuo Y."/>
            <person name="Zhang Y."/>
            <person name="Yu L."/>
            <person name="Huang J."/>
            <person name="Yang P."/>
            <person name="Peng Q."/>
            <person name="Zhang J."/>
            <person name="Jiang W."/>
            <person name="Zhang Z."/>
            <person name="Lin K."/>
            <person name="Ro D.K."/>
            <person name="Chen X."/>
            <person name="Xiong X."/>
            <person name="Shang Y."/>
            <person name="Huang S."/>
            <person name="Zeng J."/>
        </authorList>
    </citation>
    <scope>NUCLEOTIDE SEQUENCE [LARGE SCALE GENOMIC DNA]</scope>
    <source>
        <strain evidence="4">cv. BLH2017</strain>
        <tissue evidence="3">Root</tissue>
    </source>
</reference>
<feature type="compositionally biased region" description="Low complexity" evidence="1">
    <location>
        <begin position="125"/>
        <end position="170"/>
    </location>
</feature>
<organism evidence="3 4">
    <name type="scientific">Macleaya cordata</name>
    <name type="common">Five-seeded plume-poppy</name>
    <name type="synonym">Bocconia cordata</name>
    <dbReference type="NCBI Taxonomy" id="56857"/>
    <lineage>
        <taxon>Eukaryota</taxon>
        <taxon>Viridiplantae</taxon>
        <taxon>Streptophyta</taxon>
        <taxon>Embryophyta</taxon>
        <taxon>Tracheophyta</taxon>
        <taxon>Spermatophyta</taxon>
        <taxon>Magnoliopsida</taxon>
        <taxon>Ranunculales</taxon>
        <taxon>Papaveraceae</taxon>
        <taxon>Papaveroideae</taxon>
        <taxon>Macleaya</taxon>
    </lineage>
</organism>
<dbReference type="InterPro" id="IPR033254">
    <property type="entry name" value="Plant_FLA"/>
</dbReference>
<keyword evidence="2" id="KW-0812">Transmembrane</keyword>
<dbReference type="OrthoDB" id="694090at2759"/>
<proteinExistence type="predicted"/>
<sequence length="232" mass="23489">MSQLSGKSNDLIKKVMSLHVILDYYDASKLQKLSNKTALLTTLFQSTGLANGELGFLNVTDMTSGEVSFGSAVKGSSLSANLVKSVVAQPYNISVLQISSIIIPTGIENSNSSKSPPSPPPPHAAAPAPSKSKTSPTASPSKSPAKSPPKSAKAPAPSKDASAPTADAPSNIDAADAPKLSSPPSPGQAAADAPAADDAAAPAPSKKSSSTRVTFGLFVAVFMVVVSSWFAL</sequence>
<evidence type="ECO:0000256" key="2">
    <source>
        <dbReference type="SAM" id="Phobius"/>
    </source>
</evidence>
<dbReference type="OMA" id="KILMNHV"/>
<keyword evidence="2" id="KW-0472">Membrane</keyword>
<dbReference type="InterPro" id="IPR036378">
    <property type="entry name" value="FAS1_dom_sf"/>
</dbReference>
<dbReference type="STRING" id="56857.A0A200R8I3"/>